<feature type="domain" description="Putative restriction endonuclease" evidence="1">
    <location>
        <begin position="23"/>
        <end position="181"/>
    </location>
</feature>
<dbReference type="Pfam" id="PF05685">
    <property type="entry name" value="Uma2"/>
    <property type="match status" value="1"/>
</dbReference>
<keyword evidence="3" id="KW-1185">Reference proteome</keyword>
<dbReference type="InterPro" id="IPR011335">
    <property type="entry name" value="Restrct_endonuc-II-like"/>
</dbReference>
<reference evidence="2 3" key="1">
    <citation type="submission" date="2019-06" db="EMBL/GenBank/DDBJ databases">
        <title>Description of Kitasatospora acidophila sp. nov. isolated from pine grove soil, and reclassification of Streptomyces novaecaesareae to Kitasatospora novaeceasareae comb. nov.</title>
        <authorList>
            <person name="Kim M.J."/>
        </authorList>
    </citation>
    <scope>NUCLEOTIDE SEQUENCE [LARGE SCALE GENOMIC DNA]</scope>
    <source>
        <strain evidence="2 3">MMS16-CNU292</strain>
    </source>
</reference>
<dbReference type="CDD" id="cd06260">
    <property type="entry name" value="DUF820-like"/>
    <property type="match status" value="1"/>
</dbReference>
<organism evidence="2 3">
    <name type="scientific">Kitasatospora acidiphila</name>
    <dbReference type="NCBI Taxonomy" id="2567942"/>
    <lineage>
        <taxon>Bacteria</taxon>
        <taxon>Bacillati</taxon>
        <taxon>Actinomycetota</taxon>
        <taxon>Actinomycetes</taxon>
        <taxon>Kitasatosporales</taxon>
        <taxon>Streptomycetaceae</taxon>
        <taxon>Kitasatospora</taxon>
    </lineage>
</organism>
<keyword evidence="2" id="KW-0378">Hydrolase</keyword>
<evidence type="ECO:0000313" key="3">
    <source>
        <dbReference type="Proteomes" id="UP000319103"/>
    </source>
</evidence>
<evidence type="ECO:0000313" key="2">
    <source>
        <dbReference type="EMBL" id="TQF03352.1"/>
    </source>
</evidence>
<dbReference type="Gene3D" id="3.90.1570.10">
    <property type="entry name" value="tt1808, chain A"/>
    <property type="match status" value="1"/>
</dbReference>
<dbReference type="InterPro" id="IPR008538">
    <property type="entry name" value="Uma2"/>
</dbReference>
<name>A0A540W2Z7_9ACTN</name>
<dbReference type="InterPro" id="IPR012296">
    <property type="entry name" value="Nuclease_put_TT1808"/>
</dbReference>
<dbReference type="GO" id="GO:0004519">
    <property type="term" value="F:endonuclease activity"/>
    <property type="evidence" value="ECO:0007669"/>
    <property type="project" value="UniProtKB-KW"/>
</dbReference>
<dbReference type="RefSeq" id="WP_141634002.1">
    <property type="nucleotide sequence ID" value="NZ_VIGB01000003.1"/>
</dbReference>
<evidence type="ECO:0000259" key="1">
    <source>
        <dbReference type="Pfam" id="PF05685"/>
    </source>
</evidence>
<keyword evidence="2" id="KW-0540">Nuclease</keyword>
<proteinExistence type="predicted"/>
<dbReference type="Proteomes" id="UP000319103">
    <property type="component" value="Unassembled WGS sequence"/>
</dbReference>
<dbReference type="EMBL" id="VIGB01000003">
    <property type="protein sequence ID" value="TQF03352.1"/>
    <property type="molecule type" value="Genomic_DNA"/>
</dbReference>
<dbReference type="AlphaFoldDB" id="A0A540W2Z7"/>
<dbReference type="SUPFAM" id="SSF52980">
    <property type="entry name" value="Restriction endonuclease-like"/>
    <property type="match status" value="1"/>
</dbReference>
<sequence length="189" mass="20893">MGAIDPLPEWARTPAGGWRAADLDRLEDLPPHTELLDGRLYFRSPSTVFQELTRSQLDHGLRALAPQGWEVSSTSEEIRHGAARLTPDLTVTRRGGLNPSRVLLAIEVMPSTWPAEVRRATPADYAAAGVPHLWWVEREGTRAVVRCYELDSATGRYGAEAVQYDEVRTTRPFPAAIDLTLTSSPNNGH</sequence>
<accession>A0A540W2Z7</accession>
<keyword evidence="2" id="KW-0255">Endonuclease</keyword>
<gene>
    <name evidence="2" type="ORF">E6W39_15335</name>
</gene>
<protein>
    <submittedName>
        <fullName evidence="2">Uma2 family endonuclease</fullName>
    </submittedName>
</protein>
<dbReference type="OrthoDB" id="5524117at2"/>
<comment type="caution">
    <text evidence="2">The sequence shown here is derived from an EMBL/GenBank/DDBJ whole genome shotgun (WGS) entry which is preliminary data.</text>
</comment>